<dbReference type="Pfam" id="PF04355">
    <property type="entry name" value="BamE"/>
    <property type="match status" value="1"/>
</dbReference>
<dbReference type="InterPro" id="IPR007450">
    <property type="entry name" value="BamE_dom"/>
</dbReference>
<evidence type="ECO:0000313" key="3">
    <source>
        <dbReference type="EMBL" id="TFW13861.1"/>
    </source>
</evidence>
<feature type="signal peptide" evidence="1">
    <location>
        <begin position="1"/>
        <end position="22"/>
    </location>
</feature>
<keyword evidence="1" id="KW-0732">Signal</keyword>
<organism evidence="3 4">
    <name type="scientific">Zemynaea arenosa</name>
    <dbReference type="NCBI Taxonomy" id="2561931"/>
    <lineage>
        <taxon>Bacteria</taxon>
        <taxon>Pseudomonadati</taxon>
        <taxon>Pseudomonadota</taxon>
        <taxon>Betaproteobacteria</taxon>
        <taxon>Burkholderiales</taxon>
        <taxon>Oxalobacteraceae</taxon>
        <taxon>Telluria group</taxon>
        <taxon>Zemynaea</taxon>
    </lineage>
</organism>
<dbReference type="PROSITE" id="PS51257">
    <property type="entry name" value="PROKAR_LIPOPROTEIN"/>
    <property type="match status" value="1"/>
</dbReference>
<dbReference type="OrthoDB" id="8962020at2"/>
<keyword evidence="4" id="KW-1185">Reference proteome</keyword>
<dbReference type="Proteomes" id="UP000298438">
    <property type="component" value="Unassembled WGS sequence"/>
</dbReference>
<dbReference type="GO" id="GO:0019867">
    <property type="term" value="C:outer membrane"/>
    <property type="evidence" value="ECO:0007669"/>
    <property type="project" value="InterPro"/>
</dbReference>
<evidence type="ECO:0000313" key="4">
    <source>
        <dbReference type="Proteomes" id="UP000298438"/>
    </source>
</evidence>
<gene>
    <name evidence="3" type="primary">bamE</name>
    <name evidence="3" type="ORF">E4L96_19000</name>
</gene>
<dbReference type="AlphaFoldDB" id="A0A4Y9S064"/>
<reference evidence="3 4" key="1">
    <citation type="submission" date="2019-03" db="EMBL/GenBank/DDBJ databases">
        <title>Draft Genome Sequence of Massilia arenosa sp. nov., a Novel Massilia Species Isolated from a Sandy-loam Maize Soil.</title>
        <authorList>
            <person name="Raths R."/>
            <person name="Peta V."/>
            <person name="Bucking H."/>
        </authorList>
    </citation>
    <scope>NUCLEOTIDE SEQUENCE [LARGE SCALE GENOMIC DNA]</scope>
    <source>
        <strain evidence="3 4">MC02</strain>
    </source>
</reference>
<accession>A0A4Y9S064</accession>
<evidence type="ECO:0000256" key="1">
    <source>
        <dbReference type="SAM" id="SignalP"/>
    </source>
</evidence>
<comment type="caution">
    <text evidence="3">The sequence shown here is derived from an EMBL/GenBank/DDBJ whole genome shotgun (WGS) entry which is preliminary data.</text>
</comment>
<feature type="domain" description="Outer membrane protein assembly factor BamE" evidence="2">
    <location>
        <begin position="88"/>
        <end position="149"/>
    </location>
</feature>
<feature type="chain" id="PRO_5021264646" evidence="1">
    <location>
        <begin position="23"/>
        <end position="166"/>
    </location>
</feature>
<sequence length="166" mass="18976">MIKQTRLLSFACALLLAGCATWNQPKVVAGDSLDTVRTRMGNPTNVYPLPQGGQEFEYATGPFGQRTWMVRFDANGKVLAAEQVLRGETFAKLRIGESKKEDVLRLVGRPSETSRVFLGNFEVWSYRYKENDVWNSMMHVHFDERGVVKLVQNGPDPMYDDRRPFR</sequence>
<name>A0A4Y9S064_9BURK</name>
<dbReference type="RefSeq" id="WP_135208788.1">
    <property type="nucleotide sequence ID" value="NZ_SPVF01000245.1"/>
</dbReference>
<dbReference type="EMBL" id="SPVF01000245">
    <property type="protein sequence ID" value="TFW13861.1"/>
    <property type="molecule type" value="Genomic_DNA"/>
</dbReference>
<evidence type="ECO:0000259" key="2">
    <source>
        <dbReference type="Pfam" id="PF04355"/>
    </source>
</evidence>
<proteinExistence type="predicted"/>
<protein>
    <submittedName>
        <fullName evidence="3">Outer membrane protein assembly factor BamE</fullName>
    </submittedName>
</protein>